<dbReference type="AlphaFoldDB" id="A0A9D2WRA8"/>
<dbReference type="Gene3D" id="2.160.20.60">
    <property type="entry name" value="Glutamate synthase, alpha subunit, C-terminal domain"/>
    <property type="match status" value="1"/>
</dbReference>
<comment type="caution">
    <text evidence="2">The sequence shown here is derived from an EMBL/GenBank/DDBJ whole genome shotgun (WGS) entry which is preliminary data.</text>
</comment>
<dbReference type="InterPro" id="IPR036485">
    <property type="entry name" value="Glu_synth_asu_C_sf"/>
</dbReference>
<dbReference type="RefSeq" id="WP_161821943.1">
    <property type="nucleotide sequence ID" value="NZ_LSRS01000003.1"/>
</dbReference>
<dbReference type="PIRSF" id="PIRSF006519">
    <property type="entry name" value="GOGAT_dom3"/>
    <property type="match status" value="1"/>
</dbReference>
<evidence type="ECO:0000259" key="1">
    <source>
        <dbReference type="Pfam" id="PF01493"/>
    </source>
</evidence>
<dbReference type="InterPro" id="IPR012061">
    <property type="entry name" value="Glu_synth_lsu_3"/>
</dbReference>
<accession>A0A9D2WRA8</accession>
<keyword evidence="3" id="KW-1185">Reference proteome</keyword>
<reference evidence="2" key="1">
    <citation type="submission" date="2016-02" db="EMBL/GenBank/DDBJ databases">
        <title>Draft Genome Sequence of Sporotomaculum syntrophicum Strain FB, a Syntrophic Benzoate Degrader.</title>
        <authorList>
            <person name="Nobu M.K."/>
            <person name="Narihiro T."/>
            <person name="Qiu Y.-L."/>
            <person name="Ohashi A."/>
            <person name="Liu W.-T."/>
            <person name="Yuji S."/>
        </authorList>
    </citation>
    <scope>NUCLEOTIDE SEQUENCE</scope>
    <source>
        <strain evidence="2">FB</strain>
    </source>
</reference>
<sequence>MNGFNVKFGFRDNFLDNLQPVDFLYHTRVSTNGCCATINALGLKHKELNDLLRETVLQGSTELVINNVFGQRYIGTRLFLPPEANKLHIEVNKFPGNDLGAFLNGHQIIVHGNAQDGVGNTMNSGEIIVHGRAGDVTAMSMRGGKIFIRDNVGYRTAIHMKEYREKVPVLVVGGTAQDFLGEYMAGGIVLLLGLNLRQGEPHRASYIGTGMHGGVIYLRGCLAEHQLGKEVGVFPPDDRDKANIDRYVREYCNHFGGNPDQILNERFQKLVPVSLRPYGQIYAY</sequence>
<dbReference type="InterPro" id="IPR035710">
    <property type="entry name" value="Archaeal_gltB"/>
</dbReference>
<dbReference type="SUPFAM" id="SSF69336">
    <property type="entry name" value="Alpha subunit of glutamate synthase, C-terminal domain"/>
    <property type="match status" value="1"/>
</dbReference>
<dbReference type="CDD" id="cd00981">
    <property type="entry name" value="arch_gltB"/>
    <property type="match status" value="1"/>
</dbReference>
<dbReference type="OrthoDB" id="9803192at2"/>
<dbReference type="Pfam" id="PF01493">
    <property type="entry name" value="GXGXG"/>
    <property type="match status" value="1"/>
</dbReference>
<dbReference type="InterPro" id="IPR002489">
    <property type="entry name" value="Glu_synth_asu_C"/>
</dbReference>
<dbReference type="PANTHER" id="PTHR39673">
    <property type="entry name" value="TUNGSTEN FORMYLMETHANOFURAN DEHYDROGENASE, SUBUNIT C (FWDC)"/>
    <property type="match status" value="1"/>
</dbReference>
<name>A0A9D2WRA8_9FIRM</name>
<gene>
    <name evidence="2" type="ORF">SPSYN_01628</name>
</gene>
<protein>
    <submittedName>
        <fullName evidence="2">GXGXG motif protein</fullName>
    </submittedName>
</protein>
<organism evidence="2 3">
    <name type="scientific">Sporotomaculum syntrophicum</name>
    <dbReference type="NCBI Taxonomy" id="182264"/>
    <lineage>
        <taxon>Bacteria</taxon>
        <taxon>Bacillati</taxon>
        <taxon>Bacillota</taxon>
        <taxon>Clostridia</taxon>
        <taxon>Eubacteriales</taxon>
        <taxon>Desulfallaceae</taxon>
        <taxon>Sporotomaculum</taxon>
    </lineage>
</organism>
<dbReference type="PANTHER" id="PTHR39673:SF5">
    <property type="entry name" value="TUNGSTEN-CONTAINING FORMYLMETHANOFURAN DEHYDROGENASE 2 SUBUNIT C"/>
    <property type="match status" value="1"/>
</dbReference>
<dbReference type="GO" id="GO:0016491">
    <property type="term" value="F:oxidoreductase activity"/>
    <property type="evidence" value="ECO:0007669"/>
    <property type="project" value="InterPro"/>
</dbReference>
<feature type="domain" description="Glutamate synthase alpha subunit C-terminal" evidence="1">
    <location>
        <begin position="64"/>
        <end position="219"/>
    </location>
</feature>
<dbReference type="EMBL" id="LSRS01000003">
    <property type="protein sequence ID" value="KAF1085486.1"/>
    <property type="molecule type" value="Genomic_DNA"/>
</dbReference>
<evidence type="ECO:0000313" key="3">
    <source>
        <dbReference type="Proteomes" id="UP000798488"/>
    </source>
</evidence>
<evidence type="ECO:0000313" key="2">
    <source>
        <dbReference type="EMBL" id="KAF1085486.1"/>
    </source>
</evidence>
<proteinExistence type="predicted"/>
<dbReference type="Proteomes" id="UP000798488">
    <property type="component" value="Unassembled WGS sequence"/>
</dbReference>